<sequence>MANFNSHAEANLAQQIANLDLSLINLSLQQQKALQEMEATLATLQESVTKHQGEQDLLSPFVKQVTTGITIARERLANFEMQEFGDLDIYEGEYDSDYDSEFEDTQSDAGSVFYAALGRMWGEPQGEPLGPVQGAPQEGPRQGGRKGYLVFVFLIFLLAGFYFFNKI</sequence>
<protein>
    <submittedName>
        <fullName evidence="3">Uncharacterized protein</fullName>
    </submittedName>
</protein>
<reference evidence="3 4" key="1">
    <citation type="submission" date="2017-04" db="EMBL/GenBank/DDBJ databases">
        <title>Draft genome sequence of Tuber borchii Vittad., a whitish edible truffle.</title>
        <authorList>
            <consortium name="DOE Joint Genome Institute"/>
            <person name="Murat C."/>
            <person name="Kuo A."/>
            <person name="Barry K.W."/>
            <person name="Clum A."/>
            <person name="Dockter R.B."/>
            <person name="Fauchery L."/>
            <person name="Iotti M."/>
            <person name="Kohler A."/>
            <person name="Labutti K."/>
            <person name="Lindquist E.A."/>
            <person name="Lipzen A."/>
            <person name="Ohm R.A."/>
            <person name="Wang M."/>
            <person name="Grigoriev I.V."/>
            <person name="Zambonelli A."/>
            <person name="Martin F.M."/>
        </authorList>
    </citation>
    <scope>NUCLEOTIDE SEQUENCE [LARGE SCALE GENOMIC DNA]</scope>
    <source>
        <strain evidence="3 4">Tbo3840</strain>
    </source>
</reference>
<name>A0A2T6ZF53_TUBBO</name>
<gene>
    <name evidence="3" type="ORF">B9Z19DRAFT_1196473</name>
</gene>
<evidence type="ECO:0000313" key="4">
    <source>
        <dbReference type="Proteomes" id="UP000244722"/>
    </source>
</evidence>
<proteinExistence type="predicted"/>
<keyword evidence="2" id="KW-0472">Membrane</keyword>
<evidence type="ECO:0000256" key="2">
    <source>
        <dbReference type="SAM" id="Phobius"/>
    </source>
</evidence>
<feature type="coiled-coil region" evidence="1">
    <location>
        <begin position="27"/>
        <end position="54"/>
    </location>
</feature>
<comment type="caution">
    <text evidence="3">The sequence shown here is derived from an EMBL/GenBank/DDBJ whole genome shotgun (WGS) entry which is preliminary data.</text>
</comment>
<dbReference type="EMBL" id="NESQ01000322">
    <property type="protein sequence ID" value="PUU74127.1"/>
    <property type="molecule type" value="Genomic_DNA"/>
</dbReference>
<dbReference type="AlphaFoldDB" id="A0A2T6ZF53"/>
<feature type="transmembrane region" description="Helical" evidence="2">
    <location>
        <begin position="147"/>
        <end position="164"/>
    </location>
</feature>
<dbReference type="Proteomes" id="UP000244722">
    <property type="component" value="Unassembled WGS sequence"/>
</dbReference>
<keyword evidence="1" id="KW-0175">Coiled coil</keyword>
<organism evidence="3 4">
    <name type="scientific">Tuber borchii</name>
    <name type="common">White truffle</name>
    <dbReference type="NCBI Taxonomy" id="42251"/>
    <lineage>
        <taxon>Eukaryota</taxon>
        <taxon>Fungi</taxon>
        <taxon>Dikarya</taxon>
        <taxon>Ascomycota</taxon>
        <taxon>Pezizomycotina</taxon>
        <taxon>Pezizomycetes</taxon>
        <taxon>Pezizales</taxon>
        <taxon>Tuberaceae</taxon>
        <taxon>Tuber</taxon>
    </lineage>
</organism>
<accession>A0A2T6ZF53</accession>
<evidence type="ECO:0000313" key="3">
    <source>
        <dbReference type="EMBL" id="PUU74127.1"/>
    </source>
</evidence>
<evidence type="ECO:0000256" key="1">
    <source>
        <dbReference type="SAM" id="Coils"/>
    </source>
</evidence>
<keyword evidence="2" id="KW-0812">Transmembrane</keyword>
<keyword evidence="4" id="KW-1185">Reference proteome</keyword>
<keyword evidence="2" id="KW-1133">Transmembrane helix</keyword>